<evidence type="ECO:0000313" key="2">
    <source>
        <dbReference type="EMBL" id="KMZ66819.1"/>
    </source>
</evidence>
<reference evidence="3" key="1">
    <citation type="journal article" date="2016" name="Nature">
        <title>The genome of the seagrass Zostera marina reveals angiosperm adaptation to the sea.</title>
        <authorList>
            <person name="Olsen J.L."/>
            <person name="Rouze P."/>
            <person name="Verhelst B."/>
            <person name="Lin Y.-C."/>
            <person name="Bayer T."/>
            <person name="Collen J."/>
            <person name="Dattolo E."/>
            <person name="De Paoli E."/>
            <person name="Dittami S."/>
            <person name="Maumus F."/>
            <person name="Michel G."/>
            <person name="Kersting A."/>
            <person name="Lauritano C."/>
            <person name="Lohaus R."/>
            <person name="Toepel M."/>
            <person name="Tonon T."/>
            <person name="Vanneste K."/>
            <person name="Amirebrahimi M."/>
            <person name="Brakel J."/>
            <person name="Bostroem C."/>
            <person name="Chovatia M."/>
            <person name="Grimwood J."/>
            <person name="Jenkins J.W."/>
            <person name="Jueterbock A."/>
            <person name="Mraz A."/>
            <person name="Stam W.T."/>
            <person name="Tice H."/>
            <person name="Bornberg-Bauer E."/>
            <person name="Green P.J."/>
            <person name="Pearson G.A."/>
            <person name="Procaccini G."/>
            <person name="Duarte C.M."/>
            <person name="Schmutz J."/>
            <person name="Reusch T.B.H."/>
            <person name="Van de Peer Y."/>
        </authorList>
    </citation>
    <scope>NUCLEOTIDE SEQUENCE [LARGE SCALE GENOMIC DNA]</scope>
    <source>
        <strain evidence="3">cv. Finnish</strain>
    </source>
</reference>
<dbReference type="Proteomes" id="UP000036987">
    <property type="component" value="Unassembled WGS sequence"/>
</dbReference>
<gene>
    <name evidence="2" type="ORF">ZOSMA_288G00170</name>
</gene>
<comment type="caution">
    <text evidence="2">The sequence shown here is derived from an EMBL/GenBank/DDBJ whole genome shotgun (WGS) entry which is preliminary data.</text>
</comment>
<sequence>MAYQEGSGWPLGFQPLSMRIRSNDDLSFRSMSDSPPPSFTDSSSDFDTESSRYFF</sequence>
<protein>
    <submittedName>
        <fullName evidence="2">Uncharacterized protein</fullName>
    </submittedName>
</protein>
<dbReference type="AlphaFoldDB" id="A0A0K9PCW5"/>
<proteinExistence type="predicted"/>
<organism evidence="2 3">
    <name type="scientific">Zostera marina</name>
    <name type="common">Eelgrass</name>
    <dbReference type="NCBI Taxonomy" id="29655"/>
    <lineage>
        <taxon>Eukaryota</taxon>
        <taxon>Viridiplantae</taxon>
        <taxon>Streptophyta</taxon>
        <taxon>Embryophyta</taxon>
        <taxon>Tracheophyta</taxon>
        <taxon>Spermatophyta</taxon>
        <taxon>Magnoliopsida</taxon>
        <taxon>Liliopsida</taxon>
        <taxon>Zosteraceae</taxon>
        <taxon>Zostera</taxon>
    </lineage>
</organism>
<keyword evidence="3" id="KW-1185">Reference proteome</keyword>
<name>A0A0K9PCW5_ZOSMR</name>
<evidence type="ECO:0000313" key="3">
    <source>
        <dbReference type="Proteomes" id="UP000036987"/>
    </source>
</evidence>
<accession>A0A0K9PCW5</accession>
<evidence type="ECO:0000256" key="1">
    <source>
        <dbReference type="SAM" id="MobiDB-lite"/>
    </source>
</evidence>
<feature type="region of interest" description="Disordered" evidence="1">
    <location>
        <begin position="26"/>
        <end position="55"/>
    </location>
</feature>
<dbReference type="EMBL" id="LFYR01000956">
    <property type="protein sequence ID" value="KMZ66819.1"/>
    <property type="molecule type" value="Genomic_DNA"/>
</dbReference>